<evidence type="ECO:0000256" key="7">
    <source>
        <dbReference type="ARBA" id="ARBA00022827"/>
    </source>
</evidence>
<dbReference type="EMBL" id="JBDPZC010000006">
    <property type="protein sequence ID" value="MEO3713835.1"/>
    <property type="molecule type" value="Genomic_DNA"/>
</dbReference>
<dbReference type="EC" id="2.7.1.180" evidence="2 11"/>
<organism evidence="13 14">
    <name type="scientific">Roseateles flavus</name>
    <dbReference type="NCBI Taxonomy" id="3149041"/>
    <lineage>
        <taxon>Bacteria</taxon>
        <taxon>Pseudomonadati</taxon>
        <taxon>Pseudomonadota</taxon>
        <taxon>Betaproteobacteria</taxon>
        <taxon>Burkholderiales</taxon>
        <taxon>Sphaerotilaceae</taxon>
        <taxon>Roseateles</taxon>
    </lineage>
</organism>
<gene>
    <name evidence="13" type="ORF">ABDJ40_13805</name>
</gene>
<evidence type="ECO:0000256" key="3">
    <source>
        <dbReference type="ARBA" id="ARBA00016337"/>
    </source>
</evidence>
<name>A0ABV0GFJ8_9BURK</name>
<proteinExistence type="inferred from homology"/>
<keyword evidence="4 11" id="KW-0285">Flavoprotein</keyword>
<dbReference type="PANTHER" id="PTHR30040">
    <property type="entry name" value="THIAMINE BIOSYNTHESIS LIPOPROTEIN APBE"/>
    <property type="match status" value="1"/>
</dbReference>
<evidence type="ECO:0000256" key="12">
    <source>
        <dbReference type="SAM" id="SignalP"/>
    </source>
</evidence>
<accession>A0ABV0GFJ8</accession>
<evidence type="ECO:0000256" key="4">
    <source>
        <dbReference type="ARBA" id="ARBA00022630"/>
    </source>
</evidence>
<evidence type="ECO:0000256" key="1">
    <source>
        <dbReference type="ARBA" id="ARBA00001946"/>
    </source>
</evidence>
<comment type="cofactor">
    <cofactor evidence="1">
        <name>Mg(2+)</name>
        <dbReference type="ChEBI" id="CHEBI:18420"/>
    </cofactor>
</comment>
<dbReference type="RefSeq" id="WP_347610614.1">
    <property type="nucleotide sequence ID" value="NZ_JBDPZC010000006.1"/>
</dbReference>
<dbReference type="Gene3D" id="3.10.520.10">
    <property type="entry name" value="ApbE-like domains"/>
    <property type="match status" value="1"/>
</dbReference>
<evidence type="ECO:0000256" key="2">
    <source>
        <dbReference type="ARBA" id="ARBA00011955"/>
    </source>
</evidence>
<evidence type="ECO:0000256" key="11">
    <source>
        <dbReference type="PIRNR" id="PIRNR006268"/>
    </source>
</evidence>
<reference evidence="13 14" key="1">
    <citation type="submission" date="2024-05" db="EMBL/GenBank/DDBJ databases">
        <title>Roseateles sp. 2.12 16S ribosomal RNA gene Genome sequencing and assembly.</title>
        <authorList>
            <person name="Woo H."/>
        </authorList>
    </citation>
    <scope>NUCLEOTIDE SEQUENCE [LARGE SCALE GENOMIC DNA]</scope>
    <source>
        <strain evidence="13 14">2.12</strain>
    </source>
</reference>
<keyword evidence="8 11" id="KW-0460">Magnesium</keyword>
<evidence type="ECO:0000256" key="10">
    <source>
        <dbReference type="ARBA" id="ARBA00048540"/>
    </source>
</evidence>
<comment type="similarity">
    <text evidence="11">Belongs to the ApbE family.</text>
</comment>
<dbReference type="SUPFAM" id="SSF143631">
    <property type="entry name" value="ApbE-like"/>
    <property type="match status" value="1"/>
</dbReference>
<protein>
    <recommendedName>
        <fullName evidence="3 11">FAD:protein FMN transferase</fullName>
        <ecNumber evidence="2 11">2.7.1.180</ecNumber>
    </recommendedName>
    <alternativeName>
        <fullName evidence="9 11">Flavin transferase</fullName>
    </alternativeName>
</protein>
<evidence type="ECO:0000256" key="9">
    <source>
        <dbReference type="ARBA" id="ARBA00031306"/>
    </source>
</evidence>
<evidence type="ECO:0000256" key="8">
    <source>
        <dbReference type="ARBA" id="ARBA00022842"/>
    </source>
</evidence>
<dbReference type="InterPro" id="IPR024932">
    <property type="entry name" value="ApbE"/>
</dbReference>
<comment type="catalytic activity">
    <reaction evidence="10 11">
        <text>L-threonyl-[protein] + FAD = FMN-L-threonyl-[protein] + AMP + H(+)</text>
        <dbReference type="Rhea" id="RHEA:36847"/>
        <dbReference type="Rhea" id="RHEA-COMP:11060"/>
        <dbReference type="Rhea" id="RHEA-COMP:11061"/>
        <dbReference type="ChEBI" id="CHEBI:15378"/>
        <dbReference type="ChEBI" id="CHEBI:30013"/>
        <dbReference type="ChEBI" id="CHEBI:57692"/>
        <dbReference type="ChEBI" id="CHEBI:74257"/>
        <dbReference type="ChEBI" id="CHEBI:456215"/>
        <dbReference type="EC" id="2.7.1.180"/>
    </reaction>
</comment>
<keyword evidence="5 11" id="KW-0808">Transferase</keyword>
<dbReference type="Pfam" id="PF02424">
    <property type="entry name" value="ApbE"/>
    <property type="match status" value="1"/>
</dbReference>
<evidence type="ECO:0000256" key="5">
    <source>
        <dbReference type="ARBA" id="ARBA00022679"/>
    </source>
</evidence>
<evidence type="ECO:0000256" key="6">
    <source>
        <dbReference type="ARBA" id="ARBA00022723"/>
    </source>
</evidence>
<dbReference type="InterPro" id="IPR003374">
    <property type="entry name" value="ApbE-like_sf"/>
</dbReference>
<dbReference type="PIRSF" id="PIRSF006268">
    <property type="entry name" value="ApbE"/>
    <property type="match status" value="1"/>
</dbReference>
<keyword evidence="6 11" id="KW-0479">Metal-binding</keyword>
<evidence type="ECO:0000313" key="13">
    <source>
        <dbReference type="EMBL" id="MEO3713835.1"/>
    </source>
</evidence>
<keyword evidence="12" id="KW-0732">Signal</keyword>
<comment type="caution">
    <text evidence="13">The sequence shown here is derived from an EMBL/GenBank/DDBJ whole genome shotgun (WGS) entry which is preliminary data.</text>
</comment>
<dbReference type="Proteomes" id="UP001462640">
    <property type="component" value="Unassembled WGS sequence"/>
</dbReference>
<feature type="signal peptide" evidence="12">
    <location>
        <begin position="1"/>
        <end position="32"/>
    </location>
</feature>
<keyword evidence="7 11" id="KW-0274">FAD</keyword>
<feature type="chain" id="PRO_5045177661" description="FAD:protein FMN transferase" evidence="12">
    <location>
        <begin position="33"/>
        <end position="352"/>
    </location>
</feature>
<keyword evidence="14" id="KW-1185">Reference proteome</keyword>
<dbReference type="GO" id="GO:0016740">
    <property type="term" value="F:transferase activity"/>
    <property type="evidence" value="ECO:0007669"/>
    <property type="project" value="UniProtKB-KW"/>
</dbReference>
<evidence type="ECO:0000313" key="14">
    <source>
        <dbReference type="Proteomes" id="UP001462640"/>
    </source>
</evidence>
<dbReference type="PANTHER" id="PTHR30040:SF2">
    <property type="entry name" value="FAD:PROTEIN FMN TRANSFERASE"/>
    <property type="match status" value="1"/>
</dbReference>
<sequence>MMQRRQCLRRLGQLAGGLQLMAWSAVALPSHARGAATAWQESRVLMGTRVDLTVSAVPEALARVAMARAWDRMSALAAMMSRFEAGNPLDRLANAAGQGQVLPLPGELMAVLHAALQRAQDSGGRYDPTVGSYQGWDFRPGMEHRPGEGELQAQRPLSGWRHLTLDLRRQRASLDRAGVRLDLGGAAKLPILEAGLAVLREKGVANALLNGGGDILTLGQAEAGRPWHVALRDPREPTRWLGVLDMPASGAVLAASGDYERCFERQGRRFHHILDPRSGEPSQGLHGLALLGRSVAELNAWGPAMMVAGPAQARRWAQGLQGVELMLAGPGEGQGSQQLWTSAGLARQLQRA</sequence>